<evidence type="ECO:0000256" key="3">
    <source>
        <dbReference type="ARBA" id="ARBA00022723"/>
    </source>
</evidence>
<dbReference type="RefSeq" id="WP_116468041.1">
    <property type="nucleotide sequence ID" value="NZ_QENQ01000001.1"/>
</dbReference>
<dbReference type="GO" id="GO:0005829">
    <property type="term" value="C:cytosol"/>
    <property type="evidence" value="ECO:0007669"/>
    <property type="project" value="TreeGrafter"/>
</dbReference>
<protein>
    <recommendedName>
        <fullName evidence="7">2Fe-2S ferredoxin-type domain-containing protein</fullName>
    </recommendedName>
</protein>
<comment type="similarity">
    <text evidence="1">Belongs to the adrenodoxin/putidaredoxin family.</text>
</comment>
<dbReference type="Proteomes" id="UP000245890">
    <property type="component" value="Unassembled WGS sequence"/>
</dbReference>
<evidence type="ECO:0000259" key="7">
    <source>
        <dbReference type="PROSITE" id="PS51085"/>
    </source>
</evidence>
<gene>
    <name evidence="8" type="ORF">DD559_03970</name>
</gene>
<dbReference type="Pfam" id="PF00111">
    <property type="entry name" value="Fer2"/>
    <property type="match status" value="1"/>
</dbReference>
<dbReference type="SUPFAM" id="SSF54292">
    <property type="entry name" value="2Fe-2S ferredoxin-like"/>
    <property type="match status" value="1"/>
</dbReference>
<dbReference type="OrthoDB" id="9799640at2"/>
<dbReference type="CDD" id="cd00207">
    <property type="entry name" value="fer2"/>
    <property type="match status" value="1"/>
</dbReference>
<feature type="domain" description="2Fe-2S ferredoxin-type" evidence="7">
    <location>
        <begin position="4"/>
        <end position="110"/>
    </location>
</feature>
<evidence type="ECO:0000256" key="6">
    <source>
        <dbReference type="ARBA" id="ARBA00034078"/>
    </source>
</evidence>
<dbReference type="GO" id="GO:0046872">
    <property type="term" value="F:metal ion binding"/>
    <property type="evidence" value="ECO:0007669"/>
    <property type="project" value="UniProtKB-KW"/>
</dbReference>
<evidence type="ECO:0000256" key="1">
    <source>
        <dbReference type="ARBA" id="ARBA00010914"/>
    </source>
</evidence>
<dbReference type="AlphaFoldDB" id="A0A2U0SB37"/>
<evidence type="ECO:0000256" key="5">
    <source>
        <dbReference type="ARBA" id="ARBA00023014"/>
    </source>
</evidence>
<keyword evidence="5" id="KW-0411">Iron-sulfur</keyword>
<keyword evidence="9" id="KW-1185">Reference proteome</keyword>
<reference evidence="8 9" key="1">
    <citation type="submission" date="2018-05" db="EMBL/GenBank/DDBJ databases">
        <title>Description of Sphingomonas pokkalii sp nov, isolated from the rhizosphere of saline tolerant pokkali rice and its draft genome analysis.</title>
        <authorList>
            <person name="Menon R."/>
            <person name="Kumari S."/>
            <person name="Rameshkumar N."/>
        </authorList>
    </citation>
    <scope>NUCLEOTIDE SEQUENCE [LARGE SCALE GENOMIC DNA]</scope>
    <source>
        <strain evidence="8 9">L3B27</strain>
    </source>
</reference>
<name>A0A2U0SB37_9SPHN</name>
<organism evidence="8 9">
    <name type="scientific">Sphingomonas pokkalii</name>
    <dbReference type="NCBI Taxonomy" id="2175090"/>
    <lineage>
        <taxon>Bacteria</taxon>
        <taxon>Pseudomonadati</taxon>
        <taxon>Pseudomonadota</taxon>
        <taxon>Alphaproteobacteria</taxon>
        <taxon>Sphingomonadales</taxon>
        <taxon>Sphingomonadaceae</taxon>
        <taxon>Sphingomonas</taxon>
    </lineage>
</organism>
<keyword evidence="2" id="KW-0001">2Fe-2S</keyword>
<dbReference type="InterPro" id="IPR001055">
    <property type="entry name" value="Adrenodoxin-like"/>
</dbReference>
<dbReference type="InterPro" id="IPR036010">
    <property type="entry name" value="2Fe-2S_ferredoxin-like_sf"/>
</dbReference>
<keyword evidence="3" id="KW-0479">Metal-binding</keyword>
<evidence type="ECO:0000313" key="9">
    <source>
        <dbReference type="Proteomes" id="UP000245890"/>
    </source>
</evidence>
<dbReference type="PRINTS" id="PR00355">
    <property type="entry name" value="ADRENODOXIN"/>
</dbReference>
<comment type="cofactor">
    <cofactor evidence="6">
        <name>[2Fe-2S] cluster</name>
        <dbReference type="ChEBI" id="CHEBI:190135"/>
    </cofactor>
</comment>
<dbReference type="GO" id="GO:0051537">
    <property type="term" value="F:2 iron, 2 sulfur cluster binding"/>
    <property type="evidence" value="ECO:0007669"/>
    <property type="project" value="UniProtKB-KW"/>
</dbReference>
<dbReference type="InterPro" id="IPR012675">
    <property type="entry name" value="Beta-grasp_dom_sf"/>
</dbReference>
<accession>A0A2U0SB37</accession>
<dbReference type="GO" id="GO:0140647">
    <property type="term" value="P:P450-containing electron transport chain"/>
    <property type="evidence" value="ECO:0007669"/>
    <property type="project" value="InterPro"/>
</dbReference>
<evidence type="ECO:0000313" key="8">
    <source>
        <dbReference type="EMBL" id="PVX28593.1"/>
    </source>
</evidence>
<comment type="caution">
    <text evidence="8">The sequence shown here is derived from an EMBL/GenBank/DDBJ whole genome shotgun (WGS) entry which is preliminary data.</text>
</comment>
<dbReference type="PROSITE" id="PS51085">
    <property type="entry name" value="2FE2S_FER_2"/>
    <property type="match status" value="1"/>
</dbReference>
<evidence type="ECO:0000256" key="4">
    <source>
        <dbReference type="ARBA" id="ARBA00023004"/>
    </source>
</evidence>
<dbReference type="PANTHER" id="PTHR23426">
    <property type="entry name" value="FERREDOXIN/ADRENODOXIN"/>
    <property type="match status" value="1"/>
</dbReference>
<dbReference type="EMBL" id="QENQ01000001">
    <property type="protein sequence ID" value="PVX28593.1"/>
    <property type="molecule type" value="Genomic_DNA"/>
</dbReference>
<proteinExistence type="inferred from homology"/>
<dbReference type="InterPro" id="IPR001041">
    <property type="entry name" value="2Fe-2S_ferredoxin-type"/>
</dbReference>
<dbReference type="GO" id="GO:0009055">
    <property type="term" value="F:electron transfer activity"/>
    <property type="evidence" value="ECO:0007669"/>
    <property type="project" value="TreeGrafter"/>
</dbReference>
<keyword evidence="4" id="KW-0408">Iron</keyword>
<dbReference type="Gene3D" id="3.10.20.30">
    <property type="match status" value="1"/>
</dbReference>
<dbReference type="PANTHER" id="PTHR23426:SF65">
    <property type="entry name" value="FERREDOXIN-2, MITOCHONDRIAL"/>
    <property type="match status" value="1"/>
</dbReference>
<evidence type="ECO:0000256" key="2">
    <source>
        <dbReference type="ARBA" id="ARBA00022714"/>
    </source>
</evidence>
<sequence>MDTQKITFSFVSPDGDRQDVTASPGETVMQVAYQHGIEGIAAECGGSMSCGTCHVVLDAAAFERLDAPTEGEIEMLDLVSSARQPTSRLSCQVKVSEGLAGASVHIPESQF</sequence>